<proteinExistence type="inferred from homology"/>
<dbReference type="EMBL" id="RXIC02000026">
    <property type="protein sequence ID" value="KAB1202538.1"/>
    <property type="molecule type" value="Genomic_DNA"/>
</dbReference>
<evidence type="ECO:0000313" key="10">
    <source>
        <dbReference type="Proteomes" id="UP000516437"/>
    </source>
</evidence>
<evidence type="ECO:0000256" key="2">
    <source>
        <dbReference type="ARBA" id="ARBA00004496"/>
    </source>
</evidence>
<accession>A0A6A1URV6</accession>
<dbReference type="InterPro" id="IPR016024">
    <property type="entry name" value="ARM-type_fold"/>
</dbReference>
<evidence type="ECO:0000256" key="5">
    <source>
        <dbReference type="ARBA" id="ARBA00022490"/>
    </source>
</evidence>
<dbReference type="PANTHER" id="PTHR12596">
    <property type="entry name" value="EXPORTIN 4,7-RELATED"/>
    <property type="match status" value="1"/>
</dbReference>
<dbReference type="AlphaFoldDB" id="A0A6A1URV6"/>
<keyword evidence="5" id="KW-0963">Cytoplasm</keyword>
<name>A0A6A1URV6_9ROSI</name>
<sequence>MQGFSERGVLGPGPGSVDLAQLQATMQAIELACTSIQININPAAAEATLLSLCQSPQPYPACQFILQNSQVPYARFQGAAAIRDAAIREWGFLTADDKRSLISFCLCFVMQHASSPEGFVLAKVSSVAAQLMKRGWLDFTALEKEALLHQVNQAILGIHGVDVQYIGVNFLESLVSEFSPSTSSAMGLPREFHEQCRRSLEIDYLKTFYCWAQDAALSVTQRIIELDSTVPEVKVCNAALRLMHQILNWNFRCNNNNLKSSINVFSAGARNETDSPKRSECTLVQPGSAWRDVLISSGHIGWLLNFYAALRQKFSCEGYWLDCPIAVSARKLIVQLCSLTGAIFLSDNGKMHENHLLQLLSGMIEWIDPPDAVSKSIECGKSESEMLDGCRALMSIANVTTPFVFDELLKSIRPFGTLTLLSTLMCEVIRVLVISNAEEETWSWEARDILLDTWTALLVPLDSTGGNAILPPEGIKAAGNLFALIVESELKAAASSVLTDDVDSDYLHASISAMDERLSSYALIARAAIDATIPLLVRLFSERFTQLAQARGLYIQLKLWRKFIHFYLLLGMY</sequence>
<evidence type="ECO:0000256" key="3">
    <source>
        <dbReference type="ARBA" id="ARBA00009466"/>
    </source>
</evidence>
<dbReference type="OrthoDB" id="1701549at2759"/>
<dbReference type="GO" id="GO:0005737">
    <property type="term" value="C:cytoplasm"/>
    <property type="evidence" value="ECO:0007669"/>
    <property type="project" value="UniProtKB-SubCell"/>
</dbReference>
<dbReference type="Gene3D" id="1.25.10.10">
    <property type="entry name" value="Leucine-rich Repeat Variant"/>
    <property type="match status" value="1"/>
</dbReference>
<keyword evidence="10" id="KW-1185">Reference proteome</keyword>
<evidence type="ECO:0000256" key="1">
    <source>
        <dbReference type="ARBA" id="ARBA00004123"/>
    </source>
</evidence>
<evidence type="ECO:0000256" key="4">
    <source>
        <dbReference type="ARBA" id="ARBA00022448"/>
    </source>
</evidence>
<comment type="subcellular location">
    <subcellularLocation>
        <location evidence="2">Cytoplasm</location>
    </subcellularLocation>
    <subcellularLocation>
        <location evidence="1">Nucleus</location>
    </subcellularLocation>
</comment>
<dbReference type="GO" id="GO:0006611">
    <property type="term" value="P:protein export from nucleus"/>
    <property type="evidence" value="ECO:0007669"/>
    <property type="project" value="TreeGrafter"/>
</dbReference>
<evidence type="ECO:0000256" key="6">
    <source>
        <dbReference type="ARBA" id="ARBA00022927"/>
    </source>
</evidence>
<protein>
    <recommendedName>
        <fullName evidence="8">Exportin-4</fullName>
    </recommendedName>
</protein>
<evidence type="ECO:0000256" key="7">
    <source>
        <dbReference type="ARBA" id="ARBA00023242"/>
    </source>
</evidence>
<gene>
    <name evidence="9" type="ORF">CJ030_MR8G028964</name>
</gene>
<comment type="caution">
    <text evidence="9">The sequence shown here is derived from an EMBL/GenBank/DDBJ whole genome shotgun (WGS) entry which is preliminary data.</text>
</comment>
<keyword evidence="6" id="KW-0653">Protein transport</keyword>
<dbReference type="GO" id="GO:0005643">
    <property type="term" value="C:nuclear pore"/>
    <property type="evidence" value="ECO:0007669"/>
    <property type="project" value="TreeGrafter"/>
</dbReference>
<dbReference type="Proteomes" id="UP000516437">
    <property type="component" value="Chromosome 8"/>
</dbReference>
<dbReference type="InterPro" id="IPR044189">
    <property type="entry name" value="XPO4/7-like"/>
</dbReference>
<reference evidence="9 10" key="1">
    <citation type="journal article" date="2019" name="Plant Biotechnol. J.">
        <title>The red bayberry genome and genetic basis of sex determination.</title>
        <authorList>
            <person name="Jia H.M."/>
            <person name="Jia H.J."/>
            <person name="Cai Q.L."/>
            <person name="Wang Y."/>
            <person name="Zhao H.B."/>
            <person name="Yang W.F."/>
            <person name="Wang G.Y."/>
            <person name="Li Y.H."/>
            <person name="Zhan D.L."/>
            <person name="Shen Y.T."/>
            <person name="Niu Q.F."/>
            <person name="Chang L."/>
            <person name="Qiu J."/>
            <person name="Zhao L."/>
            <person name="Xie H.B."/>
            <person name="Fu W.Y."/>
            <person name="Jin J."/>
            <person name="Li X.W."/>
            <person name="Jiao Y."/>
            <person name="Zhou C.C."/>
            <person name="Tu T."/>
            <person name="Chai C.Y."/>
            <person name="Gao J.L."/>
            <person name="Fan L.J."/>
            <person name="van de Weg E."/>
            <person name="Wang J.Y."/>
            <person name="Gao Z.S."/>
        </authorList>
    </citation>
    <scope>NUCLEOTIDE SEQUENCE [LARGE SCALE GENOMIC DNA]</scope>
    <source>
        <tissue evidence="9">Leaves</tissue>
    </source>
</reference>
<dbReference type="SUPFAM" id="SSF48371">
    <property type="entry name" value="ARM repeat"/>
    <property type="match status" value="1"/>
</dbReference>
<dbReference type="PANTHER" id="PTHR12596:SF1">
    <property type="entry name" value="EXPORTIN-4"/>
    <property type="match status" value="1"/>
</dbReference>
<dbReference type="InterPro" id="IPR011989">
    <property type="entry name" value="ARM-like"/>
</dbReference>
<evidence type="ECO:0000256" key="8">
    <source>
        <dbReference type="ARBA" id="ARBA00040444"/>
    </source>
</evidence>
<dbReference type="GO" id="GO:0005049">
    <property type="term" value="F:nuclear export signal receptor activity"/>
    <property type="evidence" value="ECO:0007669"/>
    <property type="project" value="InterPro"/>
</dbReference>
<keyword evidence="7" id="KW-0539">Nucleus</keyword>
<evidence type="ECO:0000313" key="9">
    <source>
        <dbReference type="EMBL" id="KAB1202538.1"/>
    </source>
</evidence>
<organism evidence="9 10">
    <name type="scientific">Morella rubra</name>
    <name type="common">Chinese bayberry</name>
    <dbReference type="NCBI Taxonomy" id="262757"/>
    <lineage>
        <taxon>Eukaryota</taxon>
        <taxon>Viridiplantae</taxon>
        <taxon>Streptophyta</taxon>
        <taxon>Embryophyta</taxon>
        <taxon>Tracheophyta</taxon>
        <taxon>Spermatophyta</taxon>
        <taxon>Magnoliopsida</taxon>
        <taxon>eudicotyledons</taxon>
        <taxon>Gunneridae</taxon>
        <taxon>Pentapetalae</taxon>
        <taxon>rosids</taxon>
        <taxon>fabids</taxon>
        <taxon>Fagales</taxon>
        <taxon>Myricaceae</taxon>
        <taxon>Morella</taxon>
    </lineage>
</organism>
<comment type="similarity">
    <text evidence="3">Belongs to the exportin family.</text>
</comment>
<keyword evidence="4" id="KW-0813">Transport</keyword>